<dbReference type="Pfam" id="PF01022">
    <property type="entry name" value="HTH_5"/>
    <property type="match status" value="1"/>
</dbReference>
<organism evidence="5 6">
    <name type="scientific">Anaerolinea thermolimosa</name>
    <dbReference type="NCBI Taxonomy" id="229919"/>
    <lineage>
        <taxon>Bacteria</taxon>
        <taxon>Bacillati</taxon>
        <taxon>Chloroflexota</taxon>
        <taxon>Anaerolineae</taxon>
        <taxon>Anaerolineales</taxon>
        <taxon>Anaerolineaceae</taxon>
        <taxon>Anaerolinea</taxon>
    </lineage>
</organism>
<dbReference type="PANTHER" id="PTHR43132:SF2">
    <property type="entry name" value="ARSENICAL RESISTANCE OPERON REPRESSOR ARSR-RELATED"/>
    <property type="match status" value="1"/>
</dbReference>
<evidence type="ECO:0000259" key="4">
    <source>
        <dbReference type="PROSITE" id="PS50987"/>
    </source>
</evidence>
<evidence type="ECO:0000256" key="3">
    <source>
        <dbReference type="ARBA" id="ARBA00023163"/>
    </source>
</evidence>
<accession>A0A3D1JDW7</accession>
<dbReference type="SUPFAM" id="SSF46785">
    <property type="entry name" value="Winged helix' DNA-binding domain"/>
    <property type="match status" value="1"/>
</dbReference>
<dbReference type="SMART" id="SM00418">
    <property type="entry name" value="HTH_ARSR"/>
    <property type="match status" value="1"/>
</dbReference>
<proteinExistence type="predicted"/>
<dbReference type="InterPro" id="IPR036390">
    <property type="entry name" value="WH_DNA-bd_sf"/>
</dbReference>
<dbReference type="InterPro" id="IPR011991">
    <property type="entry name" value="ArsR-like_HTH"/>
</dbReference>
<dbReference type="AlphaFoldDB" id="A0A3D1JDW7"/>
<evidence type="ECO:0000313" key="5">
    <source>
        <dbReference type="EMBL" id="HCE16712.1"/>
    </source>
</evidence>
<dbReference type="InterPro" id="IPR036388">
    <property type="entry name" value="WH-like_DNA-bd_sf"/>
</dbReference>
<dbReference type="GO" id="GO:0003700">
    <property type="term" value="F:DNA-binding transcription factor activity"/>
    <property type="evidence" value="ECO:0007669"/>
    <property type="project" value="InterPro"/>
</dbReference>
<evidence type="ECO:0000256" key="2">
    <source>
        <dbReference type="ARBA" id="ARBA00023125"/>
    </source>
</evidence>
<dbReference type="EMBL" id="DPBP01000009">
    <property type="protein sequence ID" value="HCE16712.1"/>
    <property type="molecule type" value="Genomic_DNA"/>
</dbReference>
<dbReference type="Gene3D" id="1.10.10.10">
    <property type="entry name" value="Winged helix-like DNA-binding domain superfamily/Winged helix DNA-binding domain"/>
    <property type="match status" value="1"/>
</dbReference>
<dbReference type="InterPro" id="IPR051011">
    <property type="entry name" value="Metal_resp_trans_reg"/>
</dbReference>
<sequence length="147" mass="16207">MITFMDANISSEPVAISTLSVFFDAIGQPTRLKILLTIGKGEACVCHLESRLGIRQAVISQHLMVLRDIQLVEAERSGRNIFYHLTHPEIIEPIIRLGEILGIPAEELLSLSQKPYPGCPCPQCNPSENPLLSCARKPSEPNHTHSS</sequence>
<dbReference type="STRING" id="229919.GCA_001050195_02399"/>
<dbReference type="CDD" id="cd00090">
    <property type="entry name" value="HTH_ARSR"/>
    <property type="match status" value="1"/>
</dbReference>
<reference evidence="5 6" key="1">
    <citation type="journal article" date="2018" name="Nat. Biotechnol.">
        <title>A standardized bacterial taxonomy based on genome phylogeny substantially revises the tree of life.</title>
        <authorList>
            <person name="Parks D.H."/>
            <person name="Chuvochina M."/>
            <person name="Waite D.W."/>
            <person name="Rinke C."/>
            <person name="Skarshewski A."/>
            <person name="Chaumeil P.A."/>
            <person name="Hugenholtz P."/>
        </authorList>
    </citation>
    <scope>NUCLEOTIDE SEQUENCE [LARGE SCALE GENOMIC DNA]</scope>
    <source>
        <strain evidence="5">UBA8781</strain>
    </source>
</reference>
<dbReference type="Proteomes" id="UP000264141">
    <property type="component" value="Unassembled WGS sequence"/>
</dbReference>
<dbReference type="PROSITE" id="PS50987">
    <property type="entry name" value="HTH_ARSR_2"/>
    <property type="match status" value="1"/>
</dbReference>
<comment type="caution">
    <text evidence="5">The sequence shown here is derived from an EMBL/GenBank/DDBJ whole genome shotgun (WGS) entry which is preliminary data.</text>
</comment>
<name>A0A3D1JDW7_9CHLR</name>
<gene>
    <name evidence="5" type="ORF">DEQ80_02515</name>
</gene>
<dbReference type="PRINTS" id="PR00778">
    <property type="entry name" value="HTHARSR"/>
</dbReference>
<dbReference type="PANTHER" id="PTHR43132">
    <property type="entry name" value="ARSENICAL RESISTANCE OPERON REPRESSOR ARSR-RELATED"/>
    <property type="match status" value="1"/>
</dbReference>
<evidence type="ECO:0000313" key="6">
    <source>
        <dbReference type="Proteomes" id="UP000264141"/>
    </source>
</evidence>
<keyword evidence="2" id="KW-0238">DNA-binding</keyword>
<dbReference type="GO" id="GO:0003677">
    <property type="term" value="F:DNA binding"/>
    <property type="evidence" value="ECO:0007669"/>
    <property type="project" value="UniProtKB-KW"/>
</dbReference>
<evidence type="ECO:0000256" key="1">
    <source>
        <dbReference type="ARBA" id="ARBA00023015"/>
    </source>
</evidence>
<protein>
    <recommendedName>
        <fullName evidence="4">HTH arsR-type domain-containing protein</fullName>
    </recommendedName>
</protein>
<dbReference type="NCBIfam" id="NF033788">
    <property type="entry name" value="HTH_metalloreg"/>
    <property type="match status" value="1"/>
</dbReference>
<dbReference type="InterPro" id="IPR001845">
    <property type="entry name" value="HTH_ArsR_DNA-bd_dom"/>
</dbReference>
<keyword evidence="3" id="KW-0804">Transcription</keyword>
<keyword evidence="1" id="KW-0805">Transcription regulation</keyword>
<feature type="domain" description="HTH arsR-type" evidence="4">
    <location>
        <begin position="11"/>
        <end position="105"/>
    </location>
</feature>